<dbReference type="EMBL" id="FNNU01000002">
    <property type="protein sequence ID" value="SDW87832.1"/>
    <property type="molecule type" value="Genomic_DNA"/>
</dbReference>
<reference evidence="2" key="2">
    <citation type="submission" date="2016-10" db="EMBL/GenBank/DDBJ databases">
        <authorList>
            <person name="de Groot N.N."/>
        </authorList>
    </citation>
    <scope>NUCLEOTIDE SEQUENCE [LARGE SCALE GENOMIC DNA]</scope>
    <source>
        <strain evidence="2">NRRL B-59562</strain>
    </source>
</reference>
<accession>A0A2W5D1K9</accession>
<evidence type="ECO:0000313" key="1">
    <source>
        <dbReference type="EMBL" id="PZP23644.1"/>
    </source>
</evidence>
<reference evidence="1 4" key="3">
    <citation type="submission" date="2017-08" db="EMBL/GenBank/DDBJ databases">
        <title>Infants hospitalized years apart are colonized by the same room-sourced microbial strains.</title>
        <authorList>
            <person name="Brooks B."/>
            <person name="Olm M.R."/>
            <person name="Firek B.A."/>
            <person name="Baker R."/>
            <person name="Thomas B.C."/>
            <person name="Morowitz M.J."/>
            <person name="Banfield J.F."/>
        </authorList>
    </citation>
    <scope>NUCLEOTIDE SEQUENCE [LARGE SCALE GENOMIC DNA]</scope>
    <source>
        <strain evidence="1">S2_009_000_R2_77</strain>
    </source>
</reference>
<keyword evidence="3" id="KW-1185">Reference proteome</keyword>
<evidence type="ECO:0000313" key="3">
    <source>
        <dbReference type="Proteomes" id="UP000243778"/>
    </source>
</evidence>
<proteinExistence type="predicted"/>
<dbReference type="EMBL" id="QFOH01000012">
    <property type="protein sequence ID" value="PZP23644.1"/>
    <property type="molecule type" value="Genomic_DNA"/>
</dbReference>
<dbReference type="Proteomes" id="UP000243778">
    <property type="component" value="Unassembled WGS sequence"/>
</dbReference>
<sequence>MVVRVERVEGTQPFWRLYLNDFYFVCASHEEAQALKYKALAANQSLYTPPTAAAVRELEVLS</sequence>
<protein>
    <submittedName>
        <fullName evidence="1">Uncharacterized protein</fullName>
    </submittedName>
</protein>
<dbReference type="OrthoDB" id="7031749at2"/>
<dbReference type="STRING" id="1007099.SAMN05216287_1774"/>
<dbReference type="AlphaFoldDB" id="A0A2W5D1K9"/>
<organism evidence="1 4">
    <name type="scientific">Pseudomonas kuykendallii</name>
    <dbReference type="NCBI Taxonomy" id="1007099"/>
    <lineage>
        <taxon>Bacteria</taxon>
        <taxon>Pseudomonadati</taxon>
        <taxon>Pseudomonadota</taxon>
        <taxon>Gammaproteobacteria</taxon>
        <taxon>Pseudomonadales</taxon>
        <taxon>Pseudomonadaceae</taxon>
        <taxon>Pseudomonas</taxon>
    </lineage>
</organism>
<accession>A0A1H2X4L8</accession>
<dbReference type="RefSeq" id="WP_090226711.1">
    <property type="nucleotide sequence ID" value="NZ_FNNU01000002.1"/>
</dbReference>
<evidence type="ECO:0000313" key="2">
    <source>
        <dbReference type="EMBL" id="SDW87832.1"/>
    </source>
</evidence>
<name>A0A2W5D1K9_9PSED</name>
<dbReference type="Proteomes" id="UP000249198">
    <property type="component" value="Unassembled WGS sequence"/>
</dbReference>
<gene>
    <name evidence="1" type="ORF">DI599_10550</name>
    <name evidence="2" type="ORF">SAMN05216287_1774</name>
</gene>
<reference evidence="3" key="1">
    <citation type="submission" date="2016-10" db="EMBL/GenBank/DDBJ databases">
        <authorList>
            <person name="Varghese N."/>
            <person name="Submissions S."/>
        </authorList>
    </citation>
    <scope>NUCLEOTIDE SEQUENCE [LARGE SCALE GENOMIC DNA]</scope>
    <source>
        <strain evidence="3">NRRL B-59562</strain>
    </source>
</reference>
<evidence type="ECO:0000313" key="4">
    <source>
        <dbReference type="Proteomes" id="UP000249198"/>
    </source>
</evidence>